<evidence type="ECO:0000313" key="2">
    <source>
        <dbReference type="EMBL" id="CAK0807741.1"/>
    </source>
</evidence>
<keyword evidence="3" id="KW-1185">Reference proteome</keyword>
<organism evidence="2 3">
    <name type="scientific">Prorocentrum cordatum</name>
    <dbReference type="NCBI Taxonomy" id="2364126"/>
    <lineage>
        <taxon>Eukaryota</taxon>
        <taxon>Sar</taxon>
        <taxon>Alveolata</taxon>
        <taxon>Dinophyceae</taxon>
        <taxon>Prorocentrales</taxon>
        <taxon>Prorocentraceae</taxon>
        <taxon>Prorocentrum</taxon>
    </lineage>
</organism>
<proteinExistence type="predicted"/>
<dbReference type="EMBL" id="CAUYUJ010004002">
    <property type="protein sequence ID" value="CAK0807741.1"/>
    <property type="molecule type" value="Genomic_DNA"/>
</dbReference>
<gene>
    <name evidence="2" type="ORF">PCOR1329_LOCUS13524</name>
</gene>
<comment type="caution">
    <text evidence="2">The sequence shown here is derived from an EMBL/GenBank/DDBJ whole genome shotgun (WGS) entry which is preliminary data.</text>
</comment>
<name>A0ABN9QNL8_9DINO</name>
<sequence length="258" mass="28298">MGMARENARGGVWKRSRAERSAARHAAQASADVALQRLSVERGELKRKLDHLVSATAIALDMPAAVADRVVAMVPCLVKLVEGIQPERQECLRRNVALHALAPGMKISCANGKALRKAKHGPRLETLLHAEQVPGSFCWNGGATVFVAGAAAHFLARNAETGVSLESGSFHGLLGVWETLVCSAAVPAQHLSEAPRPPTGVDANDGECRENRRAELLRSRNHRRLTAMSRTRCVRPRRCQAPLRRPPRWCRRSRRMLL</sequence>
<evidence type="ECO:0000256" key="1">
    <source>
        <dbReference type="SAM" id="MobiDB-lite"/>
    </source>
</evidence>
<accession>A0ABN9QNL8</accession>
<protein>
    <submittedName>
        <fullName evidence="2">Uncharacterized protein</fullName>
    </submittedName>
</protein>
<feature type="region of interest" description="Disordered" evidence="1">
    <location>
        <begin position="1"/>
        <end position="25"/>
    </location>
</feature>
<dbReference type="Proteomes" id="UP001189429">
    <property type="component" value="Unassembled WGS sequence"/>
</dbReference>
<evidence type="ECO:0000313" key="3">
    <source>
        <dbReference type="Proteomes" id="UP001189429"/>
    </source>
</evidence>
<reference evidence="2" key="1">
    <citation type="submission" date="2023-10" db="EMBL/GenBank/DDBJ databases">
        <authorList>
            <person name="Chen Y."/>
            <person name="Shah S."/>
            <person name="Dougan E. K."/>
            <person name="Thang M."/>
            <person name="Chan C."/>
        </authorList>
    </citation>
    <scope>NUCLEOTIDE SEQUENCE [LARGE SCALE GENOMIC DNA]</scope>
</reference>